<dbReference type="EMBL" id="CP022437">
    <property type="protein sequence ID" value="ASN06360.1"/>
    <property type="molecule type" value="Genomic_DNA"/>
</dbReference>
<dbReference type="RefSeq" id="WP_089533358.1">
    <property type="nucleotide sequence ID" value="NZ_CP022437.1"/>
</dbReference>
<keyword evidence="2" id="KW-0472">Membrane</keyword>
<keyword evidence="2" id="KW-0812">Transmembrane</keyword>
<protein>
    <submittedName>
        <fullName evidence="3">Uncharacterized protein</fullName>
    </submittedName>
</protein>
<name>A0A221MFG6_9BACI</name>
<gene>
    <name evidence="3" type="ORF">CFK40_15695</name>
</gene>
<organism evidence="3 4">
    <name type="scientific">Virgibacillus necropolis</name>
    <dbReference type="NCBI Taxonomy" id="163877"/>
    <lineage>
        <taxon>Bacteria</taxon>
        <taxon>Bacillati</taxon>
        <taxon>Bacillota</taxon>
        <taxon>Bacilli</taxon>
        <taxon>Bacillales</taxon>
        <taxon>Bacillaceae</taxon>
        <taxon>Virgibacillus</taxon>
    </lineage>
</organism>
<dbReference type="KEGG" id="vne:CFK40_15695"/>
<proteinExistence type="predicted"/>
<accession>A0A221MFG6</accession>
<evidence type="ECO:0000256" key="1">
    <source>
        <dbReference type="SAM" id="Coils"/>
    </source>
</evidence>
<sequence>MPKKPDNYVENDYSNYPDNLQYIGLILNTIASLITTYGVTLEREQAKQEKANQQLENGRGQELQKQMMRMIRETEQMKMKMEHMQQQINRLQ</sequence>
<dbReference type="OrthoDB" id="10009185at2"/>
<evidence type="ECO:0000256" key="2">
    <source>
        <dbReference type="SAM" id="Phobius"/>
    </source>
</evidence>
<dbReference type="Proteomes" id="UP000204391">
    <property type="component" value="Chromosome"/>
</dbReference>
<keyword evidence="2" id="KW-1133">Transmembrane helix</keyword>
<feature type="transmembrane region" description="Helical" evidence="2">
    <location>
        <begin position="20"/>
        <end position="40"/>
    </location>
</feature>
<keyword evidence="1" id="KW-0175">Coiled coil</keyword>
<reference evidence="3 4" key="1">
    <citation type="journal article" date="2003" name="Int. J. Syst. Evol. Microbiol.">
        <title>Virgibacillus carmonensis sp. nov., Virgibacillus necropolis sp. nov. and Virgibacillus picturae sp. nov., three novel species isolated from deteriorated mural paintings, transfer of the species of the genus salibacillus to Virgibacillus, as Virgibacillus marismortui comb. nov. and Virgibacillus salexigens comb. nov., and emended description of the genus Virgibacillus.</title>
        <authorList>
            <person name="Heyrman J."/>
            <person name="Logan N.A."/>
            <person name="Busse H.J."/>
            <person name="Balcaen A."/>
            <person name="Lebbe L."/>
            <person name="Rodriguez-Diaz M."/>
            <person name="Swings J."/>
            <person name="De Vos P."/>
        </authorList>
    </citation>
    <scope>NUCLEOTIDE SEQUENCE [LARGE SCALE GENOMIC DNA]</scope>
    <source>
        <strain evidence="3 4">LMG 19488</strain>
    </source>
</reference>
<feature type="coiled-coil region" evidence="1">
    <location>
        <begin position="41"/>
        <end position="87"/>
    </location>
</feature>
<evidence type="ECO:0000313" key="3">
    <source>
        <dbReference type="EMBL" id="ASN06360.1"/>
    </source>
</evidence>
<keyword evidence="4" id="KW-1185">Reference proteome</keyword>
<evidence type="ECO:0000313" key="4">
    <source>
        <dbReference type="Proteomes" id="UP000204391"/>
    </source>
</evidence>
<dbReference type="AlphaFoldDB" id="A0A221MFG6"/>